<gene>
    <name evidence="4" type="primary">Tigd3</name>
    <name evidence="4" type="ORF">CRYUND_R11580</name>
</gene>
<dbReference type="InterPro" id="IPR004875">
    <property type="entry name" value="DDE_SF_endonuclease_dom"/>
</dbReference>
<dbReference type="PANTHER" id="PTHR19303">
    <property type="entry name" value="TRANSPOSON"/>
    <property type="match status" value="1"/>
</dbReference>
<dbReference type="AlphaFoldDB" id="A0A7K4M267"/>
<reference evidence="4 5" key="1">
    <citation type="submission" date="2019-09" db="EMBL/GenBank/DDBJ databases">
        <title>Bird 10,000 Genomes (B10K) Project - Family phase.</title>
        <authorList>
            <person name="Zhang G."/>
        </authorList>
    </citation>
    <scope>NUCLEOTIDE SEQUENCE [LARGE SCALE GENOMIC DNA]</scope>
    <source>
        <strain evidence="4">B10K-MSB-37135</strain>
        <tissue evidence="4">Heart</tissue>
    </source>
</reference>
<dbReference type="Pfam" id="PF03221">
    <property type="entry name" value="HTH_Tnp_Tc5"/>
    <property type="match status" value="1"/>
</dbReference>
<accession>A0A7K4M267</accession>
<dbReference type="GO" id="GO:0005634">
    <property type="term" value="C:nucleus"/>
    <property type="evidence" value="ECO:0007669"/>
    <property type="project" value="TreeGrafter"/>
</dbReference>
<keyword evidence="1" id="KW-0238">DNA-binding</keyword>
<dbReference type="InterPro" id="IPR050863">
    <property type="entry name" value="CenT-Element_Derived"/>
</dbReference>
<sequence>VLEGPKVSQSELARRFGVSQPQICRIIKNRERILSEWQHNGEPARKRRREAGDAAVEAALLRWLEATRAAGLTVSAPLLQGKAKALAEALGRPSFNAGSTWLARFGARHNVALEVPAEQPAAPRWADTVLPDALHSYAPRDIYSCSETAVLLRASAGHRLALLLCANADGSEKVALLAVGQSARPRCLRDVNLPQMPWTYRASSAARITAPLFAEWLRGFDEAMGRRGRRVALLLADRDPPPRLALAHVHVVFVPPGAALLQPLERGAARELKGHYRRRLLLRPPAAPPSLLDALHVLAQAWGDVRPAGIAACFRAAGFSPGAPEALLPGPEQDEELDGSGEPEDAEMTELADWEGDTGEDGDTEEPTAPLPCPSGPEVRQSLATLRRYLERCATSPELFQAFYQLEDAVQAAGPV</sequence>
<dbReference type="PROSITE" id="PS51253">
    <property type="entry name" value="HTH_CENPB"/>
    <property type="match status" value="1"/>
</dbReference>
<evidence type="ECO:0000256" key="2">
    <source>
        <dbReference type="SAM" id="MobiDB-lite"/>
    </source>
</evidence>
<dbReference type="SMART" id="SM00674">
    <property type="entry name" value="CENPB"/>
    <property type="match status" value="1"/>
</dbReference>
<feature type="domain" description="HTH CENPB-type" evidence="3">
    <location>
        <begin position="44"/>
        <end position="115"/>
    </location>
</feature>
<feature type="region of interest" description="Disordered" evidence="2">
    <location>
        <begin position="324"/>
        <end position="378"/>
    </location>
</feature>
<dbReference type="SUPFAM" id="SSF46689">
    <property type="entry name" value="Homeodomain-like"/>
    <property type="match status" value="2"/>
</dbReference>
<feature type="compositionally biased region" description="Acidic residues" evidence="2">
    <location>
        <begin position="332"/>
        <end position="366"/>
    </location>
</feature>
<protein>
    <submittedName>
        <fullName evidence="4">TIGD3 protein</fullName>
    </submittedName>
</protein>
<dbReference type="Pfam" id="PF03184">
    <property type="entry name" value="DDE_1"/>
    <property type="match status" value="1"/>
</dbReference>
<dbReference type="Gene3D" id="1.10.10.60">
    <property type="entry name" value="Homeodomain-like"/>
    <property type="match status" value="2"/>
</dbReference>
<dbReference type="PANTHER" id="PTHR19303:SF36">
    <property type="entry name" value="TIGGER TRANSPOSABLE ELEMENT-DERIVED PROTEIN 3"/>
    <property type="match status" value="1"/>
</dbReference>
<dbReference type="EMBL" id="VWPW01031572">
    <property type="protein sequence ID" value="NWJ11046.1"/>
    <property type="molecule type" value="Genomic_DNA"/>
</dbReference>
<evidence type="ECO:0000259" key="3">
    <source>
        <dbReference type="PROSITE" id="PS51253"/>
    </source>
</evidence>
<proteinExistence type="predicted"/>
<dbReference type="InterPro" id="IPR009057">
    <property type="entry name" value="Homeodomain-like_sf"/>
</dbReference>
<dbReference type="GO" id="GO:0003677">
    <property type="term" value="F:DNA binding"/>
    <property type="evidence" value="ECO:0007669"/>
    <property type="project" value="UniProtKB-KW"/>
</dbReference>
<keyword evidence="5" id="KW-1185">Reference proteome</keyword>
<dbReference type="Proteomes" id="UP000534426">
    <property type="component" value="Unassembled WGS sequence"/>
</dbReference>
<organism evidence="4 5">
    <name type="scientific">Crypturellus undulatus</name>
    <dbReference type="NCBI Taxonomy" id="48396"/>
    <lineage>
        <taxon>Eukaryota</taxon>
        <taxon>Metazoa</taxon>
        <taxon>Chordata</taxon>
        <taxon>Craniata</taxon>
        <taxon>Vertebrata</taxon>
        <taxon>Euteleostomi</taxon>
        <taxon>Archelosauria</taxon>
        <taxon>Archosauria</taxon>
        <taxon>Dinosauria</taxon>
        <taxon>Saurischia</taxon>
        <taxon>Theropoda</taxon>
        <taxon>Coelurosauria</taxon>
        <taxon>Aves</taxon>
        <taxon>Palaeognathae</taxon>
        <taxon>Tinamiformes</taxon>
        <taxon>Tinamidae</taxon>
        <taxon>Crypturellus</taxon>
    </lineage>
</organism>
<name>A0A7K4M267_9AVES</name>
<comment type="caution">
    <text evidence="4">The sequence shown here is derived from an EMBL/GenBank/DDBJ whole genome shotgun (WGS) entry which is preliminary data.</text>
</comment>
<feature type="non-terminal residue" evidence="4">
    <location>
        <position position="416"/>
    </location>
</feature>
<evidence type="ECO:0000313" key="5">
    <source>
        <dbReference type="Proteomes" id="UP000534426"/>
    </source>
</evidence>
<dbReference type="InterPro" id="IPR006600">
    <property type="entry name" value="HTH_CenpB_DNA-bd_dom"/>
</dbReference>
<feature type="non-terminal residue" evidence="4">
    <location>
        <position position="1"/>
    </location>
</feature>
<evidence type="ECO:0000256" key="1">
    <source>
        <dbReference type="ARBA" id="ARBA00023125"/>
    </source>
</evidence>
<evidence type="ECO:0000313" key="4">
    <source>
        <dbReference type="EMBL" id="NWJ11046.1"/>
    </source>
</evidence>